<feature type="binding site" evidence="9">
    <location>
        <position position="20"/>
    </location>
    <ligand>
        <name>Zn(2+)</name>
        <dbReference type="ChEBI" id="CHEBI:29105"/>
    </ligand>
</feature>
<evidence type="ECO:0000256" key="9">
    <source>
        <dbReference type="PIRSR" id="PIRSR604597-1"/>
    </source>
</evidence>
<dbReference type="AlphaFoldDB" id="A0A9D7E4H7"/>
<evidence type="ECO:0000256" key="7">
    <source>
        <dbReference type="ARBA" id="ARBA00057608"/>
    </source>
</evidence>
<accession>A0A9D7E4H7</accession>
<feature type="binding site" evidence="9">
    <location>
        <position position="182"/>
    </location>
    <ligand>
        <name>Zn(2+)</name>
        <dbReference type="ChEBI" id="CHEBI:29105"/>
    </ligand>
</feature>
<dbReference type="Gene3D" id="1.10.340.30">
    <property type="entry name" value="Hypothetical protein, domain 2"/>
    <property type="match status" value="1"/>
</dbReference>
<proteinExistence type="predicted"/>
<keyword evidence="4 9" id="KW-0862">Zinc</keyword>
<dbReference type="FunFam" id="1.10.340.30:FF:000009">
    <property type="entry name" value="DNA-3-methyladenine glycosylase I"/>
    <property type="match status" value="1"/>
</dbReference>
<keyword evidence="1 9" id="KW-0479">Metal-binding</keyword>
<protein>
    <recommendedName>
        <fullName evidence="8">DNA-3-methyladenine glycosylase I</fullName>
        <ecNumber evidence="8">3.2.2.20</ecNumber>
    </recommendedName>
</protein>
<comment type="caution">
    <text evidence="10">The sequence shown here is derived from an EMBL/GenBank/DDBJ whole genome shotgun (WGS) entry which is preliminary data.</text>
</comment>
<dbReference type="EMBL" id="JADJEV010000003">
    <property type="protein sequence ID" value="MBK6973647.1"/>
    <property type="molecule type" value="Genomic_DNA"/>
</dbReference>
<evidence type="ECO:0000256" key="3">
    <source>
        <dbReference type="ARBA" id="ARBA00022801"/>
    </source>
</evidence>
<evidence type="ECO:0000313" key="10">
    <source>
        <dbReference type="EMBL" id="MBK6973647.1"/>
    </source>
</evidence>
<keyword evidence="3" id="KW-0378">Hydrolase</keyword>
<dbReference type="GO" id="GO:0006284">
    <property type="term" value="P:base-excision repair"/>
    <property type="evidence" value="ECO:0007669"/>
    <property type="project" value="InterPro"/>
</dbReference>
<keyword evidence="2" id="KW-0227">DNA damage</keyword>
<name>A0A9D7E4H7_9PROT</name>
<dbReference type="PANTHER" id="PTHR30037:SF4">
    <property type="entry name" value="DNA-3-METHYLADENINE GLYCOSYLASE I"/>
    <property type="match status" value="1"/>
</dbReference>
<evidence type="ECO:0000256" key="6">
    <source>
        <dbReference type="ARBA" id="ARBA00052558"/>
    </source>
</evidence>
<evidence type="ECO:0000256" key="4">
    <source>
        <dbReference type="ARBA" id="ARBA00022833"/>
    </source>
</evidence>
<evidence type="ECO:0000256" key="8">
    <source>
        <dbReference type="ARBA" id="ARBA00066766"/>
    </source>
</evidence>
<evidence type="ECO:0000256" key="5">
    <source>
        <dbReference type="ARBA" id="ARBA00023204"/>
    </source>
</evidence>
<dbReference type="Proteomes" id="UP000807785">
    <property type="component" value="Unassembled WGS sequence"/>
</dbReference>
<dbReference type="PANTHER" id="PTHR30037">
    <property type="entry name" value="DNA-3-METHYLADENINE GLYCOSYLASE 1"/>
    <property type="match status" value="1"/>
</dbReference>
<keyword evidence="5" id="KW-0234">DNA repair</keyword>
<dbReference type="Pfam" id="PF03352">
    <property type="entry name" value="Adenine_glyco"/>
    <property type="match status" value="1"/>
</dbReference>
<comment type="catalytic activity">
    <reaction evidence="6">
        <text>Hydrolysis of alkylated DNA, releasing 3-methyladenine.</text>
        <dbReference type="EC" id="3.2.2.20"/>
    </reaction>
</comment>
<reference evidence="10" key="1">
    <citation type="submission" date="2020-10" db="EMBL/GenBank/DDBJ databases">
        <title>Connecting structure to function with the recovery of over 1000 high-quality activated sludge metagenome-assembled genomes encoding full-length rRNA genes using long-read sequencing.</title>
        <authorList>
            <person name="Singleton C.M."/>
            <person name="Petriglieri F."/>
            <person name="Kristensen J.M."/>
            <person name="Kirkegaard R.H."/>
            <person name="Michaelsen T.Y."/>
            <person name="Andersen M.H."/>
            <person name="Karst S.M."/>
            <person name="Dueholm M.S."/>
            <person name="Nielsen P.H."/>
            <person name="Albertsen M."/>
        </authorList>
    </citation>
    <scope>NUCLEOTIDE SEQUENCE</scope>
    <source>
        <strain evidence="10">Bjer_18-Q3-R1-45_BAT3C.347</strain>
    </source>
</reference>
<dbReference type="NCBIfam" id="TIGR00624">
    <property type="entry name" value="tag"/>
    <property type="match status" value="1"/>
</dbReference>
<dbReference type="SUPFAM" id="SSF48150">
    <property type="entry name" value="DNA-glycosylase"/>
    <property type="match status" value="1"/>
</dbReference>
<sequence length="189" mass="21451">MPAVTRCAWCGNDPMYVAYHDREWGVPVHDDRALFELLLLEGAQAGLSWITILGKRENYRRAFDGFDPERIARYDEQKVAGLLADPGIVRNRLKVASAIGNARACLDLRDEFGSFDAWLWRFVDGQPRRNNWRTMSEVPASTAESDAMSKALIKRGFKFVGSTICYAFMQAVGMVNDHTTDCFRHRELG</sequence>
<dbReference type="GO" id="GO:0008725">
    <property type="term" value="F:DNA-3-methyladenine glycosylase activity"/>
    <property type="evidence" value="ECO:0007669"/>
    <property type="project" value="UniProtKB-EC"/>
</dbReference>
<dbReference type="InterPro" id="IPR004597">
    <property type="entry name" value="Tag"/>
</dbReference>
<feature type="binding site" evidence="9">
    <location>
        <position position="7"/>
    </location>
    <ligand>
        <name>Zn(2+)</name>
        <dbReference type="ChEBI" id="CHEBI:29105"/>
    </ligand>
</feature>
<evidence type="ECO:0000256" key="2">
    <source>
        <dbReference type="ARBA" id="ARBA00022763"/>
    </source>
</evidence>
<dbReference type="GO" id="GO:0046872">
    <property type="term" value="F:metal ion binding"/>
    <property type="evidence" value="ECO:0007669"/>
    <property type="project" value="UniProtKB-KW"/>
</dbReference>
<dbReference type="EC" id="3.2.2.20" evidence="8"/>
<feature type="binding site" evidence="9">
    <location>
        <position position="178"/>
    </location>
    <ligand>
        <name>Zn(2+)</name>
        <dbReference type="ChEBI" id="CHEBI:29105"/>
    </ligand>
</feature>
<comment type="function">
    <text evidence="7">Hydrolysis of the deoxyribose N-glycosidic bond to excise 3-methyladenine from the damaged DNA polymer formed by alkylation lesions.</text>
</comment>
<gene>
    <name evidence="10" type="ORF">IPH26_12125</name>
</gene>
<dbReference type="InterPro" id="IPR052891">
    <property type="entry name" value="DNA-3mA_glycosylase"/>
</dbReference>
<dbReference type="InterPro" id="IPR005019">
    <property type="entry name" value="Adenine_glyco"/>
</dbReference>
<evidence type="ECO:0000256" key="1">
    <source>
        <dbReference type="ARBA" id="ARBA00022723"/>
    </source>
</evidence>
<evidence type="ECO:0000313" key="11">
    <source>
        <dbReference type="Proteomes" id="UP000807785"/>
    </source>
</evidence>
<organism evidence="10 11">
    <name type="scientific">Candidatus Methylophosphatis roskildensis</name>
    <dbReference type="NCBI Taxonomy" id="2899263"/>
    <lineage>
        <taxon>Bacteria</taxon>
        <taxon>Pseudomonadati</taxon>
        <taxon>Pseudomonadota</taxon>
        <taxon>Betaproteobacteria</taxon>
        <taxon>Nitrosomonadales</taxon>
        <taxon>Sterolibacteriaceae</taxon>
        <taxon>Candidatus Methylophosphatis</taxon>
    </lineage>
</organism>
<dbReference type="InterPro" id="IPR011257">
    <property type="entry name" value="DNA_glycosylase"/>
</dbReference>